<gene>
    <name evidence="3" type="ORF">LVIROSA_LOCUS27997</name>
</gene>
<feature type="compositionally biased region" description="Basic and acidic residues" evidence="1">
    <location>
        <begin position="36"/>
        <end position="45"/>
    </location>
</feature>
<sequence>MDLKSCMTTVFIIFLLLAVPGFSKDKHGLGSEVYDIDYRGPETHSHRPPPNRNRPGGVRHGNLNKHPHSHLTQKRHKQGKKA</sequence>
<feature type="compositionally biased region" description="Basic residues" evidence="1">
    <location>
        <begin position="62"/>
        <end position="82"/>
    </location>
</feature>
<keyword evidence="2" id="KW-0732">Signal</keyword>
<organism evidence="3 4">
    <name type="scientific">Lactuca virosa</name>
    <dbReference type="NCBI Taxonomy" id="75947"/>
    <lineage>
        <taxon>Eukaryota</taxon>
        <taxon>Viridiplantae</taxon>
        <taxon>Streptophyta</taxon>
        <taxon>Embryophyta</taxon>
        <taxon>Tracheophyta</taxon>
        <taxon>Spermatophyta</taxon>
        <taxon>Magnoliopsida</taxon>
        <taxon>eudicotyledons</taxon>
        <taxon>Gunneridae</taxon>
        <taxon>Pentapetalae</taxon>
        <taxon>asterids</taxon>
        <taxon>campanulids</taxon>
        <taxon>Asterales</taxon>
        <taxon>Asteraceae</taxon>
        <taxon>Cichorioideae</taxon>
        <taxon>Cichorieae</taxon>
        <taxon>Lactucinae</taxon>
        <taxon>Lactuca</taxon>
    </lineage>
</organism>
<dbReference type="Proteomes" id="UP001157418">
    <property type="component" value="Unassembled WGS sequence"/>
</dbReference>
<evidence type="ECO:0000256" key="2">
    <source>
        <dbReference type="SAM" id="SignalP"/>
    </source>
</evidence>
<dbReference type="EMBL" id="CAKMRJ010005412">
    <property type="protein sequence ID" value="CAH1441972.1"/>
    <property type="molecule type" value="Genomic_DNA"/>
</dbReference>
<comment type="caution">
    <text evidence="3">The sequence shown here is derived from an EMBL/GenBank/DDBJ whole genome shotgun (WGS) entry which is preliminary data.</text>
</comment>
<evidence type="ECO:0008006" key="5">
    <source>
        <dbReference type="Google" id="ProtNLM"/>
    </source>
</evidence>
<name>A0AAU9NVZ8_9ASTR</name>
<accession>A0AAU9NVZ8</accession>
<proteinExistence type="predicted"/>
<feature type="region of interest" description="Disordered" evidence="1">
    <location>
        <begin position="36"/>
        <end position="82"/>
    </location>
</feature>
<reference evidence="3 4" key="1">
    <citation type="submission" date="2022-01" db="EMBL/GenBank/DDBJ databases">
        <authorList>
            <person name="Xiong W."/>
            <person name="Schranz E."/>
        </authorList>
    </citation>
    <scope>NUCLEOTIDE SEQUENCE [LARGE SCALE GENOMIC DNA]</scope>
</reference>
<evidence type="ECO:0000313" key="4">
    <source>
        <dbReference type="Proteomes" id="UP001157418"/>
    </source>
</evidence>
<evidence type="ECO:0000313" key="3">
    <source>
        <dbReference type="EMBL" id="CAH1441972.1"/>
    </source>
</evidence>
<protein>
    <recommendedName>
        <fullName evidence="5">Transmembrane protein</fullName>
    </recommendedName>
</protein>
<dbReference type="AlphaFoldDB" id="A0AAU9NVZ8"/>
<keyword evidence="4" id="KW-1185">Reference proteome</keyword>
<feature type="chain" id="PRO_5043583374" description="Transmembrane protein" evidence="2">
    <location>
        <begin position="24"/>
        <end position="82"/>
    </location>
</feature>
<evidence type="ECO:0000256" key="1">
    <source>
        <dbReference type="SAM" id="MobiDB-lite"/>
    </source>
</evidence>
<feature type="signal peptide" evidence="2">
    <location>
        <begin position="1"/>
        <end position="23"/>
    </location>
</feature>